<keyword evidence="1" id="KW-0812">Transmembrane</keyword>
<accession>G7LCI4</accession>
<keyword evidence="6" id="KW-1185">Reference proteome</keyword>
<gene>
    <name evidence="4" type="ordered locus">MTR_8g008770</name>
</gene>
<reference evidence="4 6" key="1">
    <citation type="journal article" date="2011" name="Nature">
        <title>The Medicago genome provides insight into the evolution of rhizobial symbioses.</title>
        <authorList>
            <person name="Young N.D."/>
            <person name="Debelle F."/>
            <person name="Oldroyd G.E."/>
            <person name="Geurts R."/>
            <person name="Cannon S.B."/>
            <person name="Udvardi M.K."/>
            <person name="Benedito V.A."/>
            <person name="Mayer K.F."/>
            <person name="Gouzy J."/>
            <person name="Schoof H."/>
            <person name="Van de Peer Y."/>
            <person name="Proost S."/>
            <person name="Cook D.R."/>
            <person name="Meyers B.C."/>
            <person name="Spannagl M."/>
            <person name="Cheung F."/>
            <person name="De Mita S."/>
            <person name="Krishnakumar V."/>
            <person name="Gundlach H."/>
            <person name="Zhou S."/>
            <person name="Mudge J."/>
            <person name="Bharti A.K."/>
            <person name="Murray J.D."/>
            <person name="Naoumkina M.A."/>
            <person name="Rosen B."/>
            <person name="Silverstein K.A."/>
            <person name="Tang H."/>
            <person name="Rombauts S."/>
            <person name="Zhao P.X."/>
            <person name="Zhou P."/>
            <person name="Barbe V."/>
            <person name="Bardou P."/>
            <person name="Bechner M."/>
            <person name="Bellec A."/>
            <person name="Berger A."/>
            <person name="Berges H."/>
            <person name="Bidwell S."/>
            <person name="Bisseling T."/>
            <person name="Choisne N."/>
            <person name="Couloux A."/>
            <person name="Denny R."/>
            <person name="Deshpande S."/>
            <person name="Dai X."/>
            <person name="Doyle J.J."/>
            <person name="Dudez A.M."/>
            <person name="Farmer A.D."/>
            <person name="Fouteau S."/>
            <person name="Franken C."/>
            <person name="Gibelin C."/>
            <person name="Gish J."/>
            <person name="Goldstein S."/>
            <person name="Gonzalez A.J."/>
            <person name="Green P.J."/>
            <person name="Hallab A."/>
            <person name="Hartog M."/>
            <person name="Hua A."/>
            <person name="Humphray S.J."/>
            <person name="Jeong D.H."/>
            <person name="Jing Y."/>
            <person name="Jocker A."/>
            <person name="Kenton S.M."/>
            <person name="Kim D.J."/>
            <person name="Klee K."/>
            <person name="Lai H."/>
            <person name="Lang C."/>
            <person name="Lin S."/>
            <person name="Macmil S.L."/>
            <person name="Magdelenat G."/>
            <person name="Matthews L."/>
            <person name="McCorrison J."/>
            <person name="Monaghan E.L."/>
            <person name="Mun J.H."/>
            <person name="Najar F.Z."/>
            <person name="Nicholson C."/>
            <person name="Noirot C."/>
            <person name="O'Bleness M."/>
            <person name="Paule C.R."/>
            <person name="Poulain J."/>
            <person name="Prion F."/>
            <person name="Qin B."/>
            <person name="Qu C."/>
            <person name="Retzel E.F."/>
            <person name="Riddle C."/>
            <person name="Sallet E."/>
            <person name="Samain S."/>
            <person name="Samson N."/>
            <person name="Sanders I."/>
            <person name="Saurat O."/>
            <person name="Scarpelli C."/>
            <person name="Schiex T."/>
            <person name="Segurens B."/>
            <person name="Severin A.J."/>
            <person name="Sherrier D.J."/>
            <person name="Shi R."/>
            <person name="Sims S."/>
            <person name="Singer S.R."/>
            <person name="Sinharoy S."/>
            <person name="Sterck L."/>
            <person name="Viollet A."/>
            <person name="Wang B.B."/>
            <person name="Wang K."/>
            <person name="Wang M."/>
            <person name="Wang X."/>
            <person name="Warfsmann J."/>
            <person name="Weissenbach J."/>
            <person name="White D.D."/>
            <person name="White J.D."/>
            <person name="Wiley G.B."/>
            <person name="Wincker P."/>
            <person name="Xing Y."/>
            <person name="Yang L."/>
            <person name="Yao Z."/>
            <person name="Ying F."/>
            <person name="Zhai J."/>
            <person name="Zhou L."/>
            <person name="Zuber A."/>
            <person name="Denarie J."/>
            <person name="Dixon R.A."/>
            <person name="May G.D."/>
            <person name="Schwartz D.C."/>
            <person name="Rogers J."/>
            <person name="Quetier F."/>
            <person name="Town C.D."/>
            <person name="Roe B.A."/>
        </authorList>
    </citation>
    <scope>NUCLEOTIDE SEQUENCE [LARGE SCALE GENOMIC DNA]</scope>
    <source>
        <strain evidence="4">A17</strain>
        <strain evidence="5 6">cv. Jemalong A17</strain>
    </source>
</reference>
<sequence>MLILLVLLAFAVVEIIQNVTMHNIVVKHLLFMRISLFVILSLLLVLILYTSLQPHVSGSIVEIVVTMVYSCALSVFLVHVISTLTAIITCIIWSIAIFIVVVLRWKEIVIQVKAIWTAVANGSTFMSNYQELLCHILSLLPTKQIFATSCLSKRWREDSIKEFLISTWTTRRILIDMKTDQPLRTLTLLSASPFANSSSLRAWLGEAINRKVEHVNLTFLVHFLKLQFLIKILSVCPLLEDLLIKNVTAADDHNAYHCFPLNLFYNVNFLRTQVTLQHQDTTQFLNLTHMELTIVDDEYSSSSSWDWLNKFVSACPSLHSCDSL</sequence>
<proteinExistence type="predicted"/>
<dbReference type="InterPro" id="IPR001810">
    <property type="entry name" value="F-box_dom"/>
</dbReference>
<evidence type="ECO:0000313" key="5">
    <source>
        <dbReference type="EnsemblPlants" id="AET01235"/>
    </source>
</evidence>
<name>G7LCI4_MEDTR</name>
<evidence type="ECO:0000256" key="1">
    <source>
        <dbReference type="SAM" id="Phobius"/>
    </source>
</evidence>
<dbReference type="Pfam" id="PF00646">
    <property type="entry name" value="F-box"/>
    <property type="match status" value="1"/>
</dbReference>
<organism evidence="4 6">
    <name type="scientific">Medicago truncatula</name>
    <name type="common">Barrel medic</name>
    <name type="synonym">Medicago tribuloides</name>
    <dbReference type="NCBI Taxonomy" id="3880"/>
    <lineage>
        <taxon>Eukaryota</taxon>
        <taxon>Viridiplantae</taxon>
        <taxon>Streptophyta</taxon>
        <taxon>Embryophyta</taxon>
        <taxon>Tracheophyta</taxon>
        <taxon>Spermatophyta</taxon>
        <taxon>Magnoliopsida</taxon>
        <taxon>eudicotyledons</taxon>
        <taxon>Gunneridae</taxon>
        <taxon>Pentapetalae</taxon>
        <taxon>rosids</taxon>
        <taxon>fabids</taxon>
        <taxon>Fabales</taxon>
        <taxon>Fabaceae</taxon>
        <taxon>Papilionoideae</taxon>
        <taxon>50 kb inversion clade</taxon>
        <taxon>NPAAA clade</taxon>
        <taxon>Hologalegina</taxon>
        <taxon>IRL clade</taxon>
        <taxon>Trifolieae</taxon>
        <taxon>Medicago</taxon>
    </lineage>
</organism>
<evidence type="ECO:0000259" key="3">
    <source>
        <dbReference type="Pfam" id="PF00646"/>
    </source>
</evidence>
<keyword evidence="1" id="KW-0472">Membrane</keyword>
<dbReference type="SUPFAM" id="SSF81383">
    <property type="entry name" value="F-box domain"/>
    <property type="match status" value="1"/>
</dbReference>
<evidence type="ECO:0000256" key="2">
    <source>
        <dbReference type="SAM" id="SignalP"/>
    </source>
</evidence>
<evidence type="ECO:0000313" key="6">
    <source>
        <dbReference type="Proteomes" id="UP000002051"/>
    </source>
</evidence>
<dbReference type="HOGENOM" id="CLU_858869_0_0_1"/>
<feature type="chain" id="PRO_5014574208" evidence="2">
    <location>
        <begin position="16"/>
        <end position="324"/>
    </location>
</feature>
<reference evidence="5" key="3">
    <citation type="submission" date="2015-04" db="UniProtKB">
        <authorList>
            <consortium name="EnsemblPlants"/>
        </authorList>
    </citation>
    <scope>IDENTIFICATION</scope>
    <source>
        <strain evidence="5">cv. Jemalong A17</strain>
    </source>
</reference>
<feature type="domain" description="F-box" evidence="3">
    <location>
        <begin position="131"/>
        <end position="156"/>
    </location>
</feature>
<reference evidence="4 6" key="2">
    <citation type="journal article" date="2014" name="BMC Genomics">
        <title>An improved genome release (version Mt4.0) for the model legume Medicago truncatula.</title>
        <authorList>
            <person name="Tang H."/>
            <person name="Krishnakumar V."/>
            <person name="Bidwell S."/>
            <person name="Rosen B."/>
            <person name="Chan A."/>
            <person name="Zhou S."/>
            <person name="Gentzbittel L."/>
            <person name="Childs K.L."/>
            <person name="Yandell M."/>
            <person name="Gundlach H."/>
            <person name="Mayer K.F."/>
            <person name="Schwartz D.C."/>
            <person name="Town C.D."/>
        </authorList>
    </citation>
    <scope>GENOME REANNOTATION</scope>
    <source>
        <strain evidence="5 6">cv. Jemalong A17</strain>
    </source>
</reference>
<dbReference type="Proteomes" id="UP000002051">
    <property type="component" value="Chromosome 8"/>
</dbReference>
<dbReference type="AlphaFoldDB" id="G7LCI4"/>
<feature type="transmembrane region" description="Helical" evidence="1">
    <location>
        <begin position="31"/>
        <end position="52"/>
    </location>
</feature>
<protein>
    <submittedName>
        <fullName evidence="4">F-box protein</fullName>
    </submittedName>
</protein>
<feature type="signal peptide" evidence="2">
    <location>
        <begin position="1"/>
        <end position="15"/>
    </location>
</feature>
<dbReference type="EnsemblPlants" id="AET01235">
    <property type="protein sequence ID" value="AET01235"/>
    <property type="gene ID" value="MTR_8g008770"/>
</dbReference>
<evidence type="ECO:0000313" key="4">
    <source>
        <dbReference type="EMBL" id="AET01235.1"/>
    </source>
</evidence>
<feature type="transmembrane region" description="Helical" evidence="1">
    <location>
        <begin position="59"/>
        <end position="78"/>
    </location>
</feature>
<dbReference type="InterPro" id="IPR036047">
    <property type="entry name" value="F-box-like_dom_sf"/>
</dbReference>
<feature type="transmembrane region" description="Helical" evidence="1">
    <location>
        <begin position="84"/>
        <end position="103"/>
    </location>
</feature>
<keyword evidence="2" id="KW-0732">Signal</keyword>
<dbReference type="EMBL" id="CM001224">
    <property type="protein sequence ID" value="AET01235.1"/>
    <property type="molecule type" value="Genomic_DNA"/>
</dbReference>
<keyword evidence="1" id="KW-1133">Transmembrane helix</keyword>
<dbReference type="PaxDb" id="3880-AET01235"/>